<proteinExistence type="predicted"/>
<dbReference type="EMBL" id="JAWDGP010003288">
    <property type="protein sequence ID" value="KAK3775696.1"/>
    <property type="molecule type" value="Genomic_DNA"/>
</dbReference>
<sequence>MGLTLSQVQTTRYQVDEGGSHLVAGSNHTVQTTRYQVDEGGSHLVAGSNHAVSGRRGWVSPCRRFTPRGIRLQPVFTYTAHARDTLSGRDSRVRHWVVVTHLEQNQRAISESGGQTSPARHSVSSANLILQWADVCPELRPNIGQTIFTLSFLVCTAAKYTVWFVNYCWAFP</sequence>
<name>A0AAE1DM16_9GAST</name>
<dbReference type="Proteomes" id="UP001283361">
    <property type="component" value="Unassembled WGS sequence"/>
</dbReference>
<evidence type="ECO:0000313" key="1">
    <source>
        <dbReference type="EMBL" id="KAK3775696.1"/>
    </source>
</evidence>
<dbReference type="AlphaFoldDB" id="A0AAE1DM16"/>
<evidence type="ECO:0000313" key="2">
    <source>
        <dbReference type="Proteomes" id="UP001283361"/>
    </source>
</evidence>
<reference evidence="1" key="1">
    <citation type="journal article" date="2023" name="G3 (Bethesda)">
        <title>A reference genome for the long-term kleptoplast-retaining sea slug Elysia crispata morphotype clarki.</title>
        <authorList>
            <person name="Eastman K.E."/>
            <person name="Pendleton A.L."/>
            <person name="Shaikh M.A."/>
            <person name="Suttiyut T."/>
            <person name="Ogas R."/>
            <person name="Tomko P."/>
            <person name="Gavelis G."/>
            <person name="Widhalm J.R."/>
            <person name="Wisecaver J.H."/>
        </authorList>
    </citation>
    <scope>NUCLEOTIDE SEQUENCE</scope>
    <source>
        <strain evidence="1">ECLA1</strain>
    </source>
</reference>
<keyword evidence="2" id="KW-1185">Reference proteome</keyword>
<comment type="caution">
    <text evidence="1">The sequence shown here is derived from an EMBL/GenBank/DDBJ whole genome shotgun (WGS) entry which is preliminary data.</text>
</comment>
<organism evidence="1 2">
    <name type="scientific">Elysia crispata</name>
    <name type="common">lettuce slug</name>
    <dbReference type="NCBI Taxonomy" id="231223"/>
    <lineage>
        <taxon>Eukaryota</taxon>
        <taxon>Metazoa</taxon>
        <taxon>Spiralia</taxon>
        <taxon>Lophotrochozoa</taxon>
        <taxon>Mollusca</taxon>
        <taxon>Gastropoda</taxon>
        <taxon>Heterobranchia</taxon>
        <taxon>Euthyneura</taxon>
        <taxon>Panpulmonata</taxon>
        <taxon>Sacoglossa</taxon>
        <taxon>Placobranchoidea</taxon>
        <taxon>Plakobranchidae</taxon>
        <taxon>Elysia</taxon>
    </lineage>
</organism>
<protein>
    <submittedName>
        <fullName evidence="1">Uncharacterized protein</fullName>
    </submittedName>
</protein>
<gene>
    <name evidence="1" type="ORF">RRG08_050531</name>
</gene>
<accession>A0AAE1DM16</accession>